<dbReference type="SUPFAM" id="SSF48350">
    <property type="entry name" value="GTPase activation domain, GAP"/>
    <property type="match status" value="1"/>
</dbReference>
<dbReference type="SMART" id="SM00324">
    <property type="entry name" value="RhoGAP"/>
    <property type="match status" value="1"/>
</dbReference>
<dbReference type="PROSITE" id="PS50238">
    <property type="entry name" value="RHOGAP"/>
    <property type="match status" value="1"/>
</dbReference>
<evidence type="ECO:0000313" key="3">
    <source>
        <dbReference type="EMBL" id="CBJ33631.1"/>
    </source>
</evidence>
<sequence>MYMVGEKAILKIGLAAPSNDANTGDIEQPLHSFVQMRDGLKDIQAQVRNYVLAMEGLFGAAHNMTFLFAPLSGETAKQLKLSLCRVAVQDAMIRGLTEYLEAPLKAVLDFCDGIDLLAKRRGQLLLDYGHHKRKHEAVEARRESGKGGDMEEEVKARSTKLNASIDNLKDCTTQILAQVAALSKASLSAFETDFVESTDMRDYVMNLQSTTTTLENSMPLPPLGEHVAFLRNALIHDVHEVATLLKMYFRELPEPVVPTAFYYPMLEASVKDLTEFVETVRVLVAQLPEINRTCVRLLFAFLLRVSLLSAENLMTTENLGIVFAPNLLRAPNATEMNVMDLQRAVVRLDRKDNHNTRLHSGLTLREGLLLLLRRGVSPRLDRAGRGGARPAVFCLPPAGSWP</sequence>
<dbReference type="EMBL" id="FN649760">
    <property type="protein sequence ID" value="CBJ33631.1"/>
    <property type="molecule type" value="Genomic_DNA"/>
</dbReference>
<reference evidence="3 4" key="1">
    <citation type="journal article" date="2010" name="Nature">
        <title>The Ectocarpus genome and the independent evolution of multicellularity in brown algae.</title>
        <authorList>
            <person name="Cock J.M."/>
            <person name="Sterck L."/>
            <person name="Rouze P."/>
            <person name="Scornet D."/>
            <person name="Allen A.E."/>
            <person name="Amoutzias G."/>
            <person name="Anthouard V."/>
            <person name="Artiguenave F."/>
            <person name="Aury J.M."/>
            <person name="Badger J.H."/>
            <person name="Beszteri B."/>
            <person name="Billiau K."/>
            <person name="Bonnet E."/>
            <person name="Bothwell J.H."/>
            <person name="Bowler C."/>
            <person name="Boyen C."/>
            <person name="Brownlee C."/>
            <person name="Carrano C.J."/>
            <person name="Charrier B."/>
            <person name="Cho G.Y."/>
            <person name="Coelho S.M."/>
            <person name="Collen J."/>
            <person name="Corre E."/>
            <person name="Da Silva C."/>
            <person name="Delage L."/>
            <person name="Delaroque N."/>
            <person name="Dittami S.M."/>
            <person name="Doulbeau S."/>
            <person name="Elias M."/>
            <person name="Farnham G."/>
            <person name="Gachon C.M."/>
            <person name="Gschloessl B."/>
            <person name="Heesch S."/>
            <person name="Jabbari K."/>
            <person name="Jubin C."/>
            <person name="Kawai H."/>
            <person name="Kimura K."/>
            <person name="Kloareg B."/>
            <person name="Kupper F.C."/>
            <person name="Lang D."/>
            <person name="Le Bail A."/>
            <person name="Leblanc C."/>
            <person name="Lerouge P."/>
            <person name="Lohr M."/>
            <person name="Lopez P.J."/>
            <person name="Martens C."/>
            <person name="Maumus F."/>
            <person name="Michel G."/>
            <person name="Miranda-Saavedra D."/>
            <person name="Morales J."/>
            <person name="Moreau H."/>
            <person name="Motomura T."/>
            <person name="Nagasato C."/>
            <person name="Napoli C.A."/>
            <person name="Nelson D.R."/>
            <person name="Nyvall-Collen P."/>
            <person name="Peters A.F."/>
            <person name="Pommier C."/>
            <person name="Potin P."/>
            <person name="Poulain J."/>
            <person name="Quesneville H."/>
            <person name="Read B."/>
            <person name="Rensing S.A."/>
            <person name="Ritter A."/>
            <person name="Rousvoal S."/>
            <person name="Samanta M."/>
            <person name="Samson G."/>
            <person name="Schroeder D.C."/>
            <person name="Segurens B."/>
            <person name="Strittmatter M."/>
            <person name="Tonon T."/>
            <person name="Tregear J.W."/>
            <person name="Valentin K."/>
            <person name="von Dassow P."/>
            <person name="Yamagishi T."/>
            <person name="Van de Peer Y."/>
            <person name="Wincker P."/>
        </authorList>
    </citation>
    <scope>NUCLEOTIDE SEQUENCE [LARGE SCALE GENOMIC DNA]</scope>
    <source>
        <strain evidence="4">Ec32 / CCAP1310/4</strain>
    </source>
</reference>
<dbReference type="STRING" id="2880.D7G3V4"/>
<dbReference type="GO" id="GO:0005737">
    <property type="term" value="C:cytoplasm"/>
    <property type="evidence" value="ECO:0007669"/>
    <property type="project" value="TreeGrafter"/>
</dbReference>
<feature type="domain" description="Rho-GAP" evidence="2">
    <location>
        <begin position="163"/>
        <end position="359"/>
    </location>
</feature>
<dbReference type="InParanoid" id="D7G3V4"/>
<dbReference type="Gene3D" id="1.10.555.10">
    <property type="entry name" value="Rho GTPase activation protein"/>
    <property type="match status" value="1"/>
</dbReference>
<gene>
    <name evidence="3" type="ORF">Esi_0533_0001</name>
</gene>
<dbReference type="Gene3D" id="1.20.1270.60">
    <property type="entry name" value="Arfaptin homology (AH) domain/BAR domain"/>
    <property type="match status" value="1"/>
</dbReference>
<protein>
    <recommendedName>
        <fullName evidence="2">Rho-GAP domain-containing protein</fullName>
    </recommendedName>
</protein>
<dbReference type="SUPFAM" id="SSF103657">
    <property type="entry name" value="BAR/IMD domain-like"/>
    <property type="match status" value="1"/>
</dbReference>
<dbReference type="InterPro" id="IPR027267">
    <property type="entry name" value="AH/BAR_dom_sf"/>
</dbReference>
<dbReference type="Pfam" id="PF00620">
    <property type="entry name" value="RhoGAP"/>
    <property type="match status" value="1"/>
</dbReference>
<name>D7G3V4_ECTSI</name>
<dbReference type="PANTHER" id="PTHR23176">
    <property type="entry name" value="RHO/RAC/CDC GTPASE-ACTIVATING PROTEIN"/>
    <property type="match status" value="1"/>
</dbReference>
<dbReference type="Proteomes" id="UP000002630">
    <property type="component" value="Unassembled WGS sequence"/>
</dbReference>
<dbReference type="CDD" id="cd00159">
    <property type="entry name" value="RhoGAP"/>
    <property type="match status" value="1"/>
</dbReference>
<organism evidence="3 4">
    <name type="scientific">Ectocarpus siliculosus</name>
    <name type="common">Brown alga</name>
    <name type="synonym">Conferva siliculosa</name>
    <dbReference type="NCBI Taxonomy" id="2880"/>
    <lineage>
        <taxon>Eukaryota</taxon>
        <taxon>Sar</taxon>
        <taxon>Stramenopiles</taxon>
        <taxon>Ochrophyta</taxon>
        <taxon>PX clade</taxon>
        <taxon>Phaeophyceae</taxon>
        <taxon>Ectocarpales</taxon>
        <taxon>Ectocarpaceae</taxon>
        <taxon>Ectocarpus</taxon>
    </lineage>
</organism>
<keyword evidence="1" id="KW-0343">GTPase activation</keyword>
<proteinExistence type="predicted"/>
<accession>D7G3V4</accession>
<dbReference type="InterPro" id="IPR050729">
    <property type="entry name" value="Rho-GAP"/>
</dbReference>
<dbReference type="PANTHER" id="PTHR23176:SF129">
    <property type="entry name" value="RHO GTPASE ACTIVATING PROTEIN AT 16F, ISOFORM E-RELATED"/>
    <property type="match status" value="1"/>
</dbReference>
<dbReference type="GO" id="GO:0005096">
    <property type="term" value="F:GTPase activator activity"/>
    <property type="evidence" value="ECO:0007669"/>
    <property type="project" value="UniProtKB-KW"/>
</dbReference>
<dbReference type="eggNOG" id="KOG4270">
    <property type="taxonomic scope" value="Eukaryota"/>
</dbReference>
<keyword evidence="4" id="KW-1185">Reference proteome</keyword>
<evidence type="ECO:0000259" key="2">
    <source>
        <dbReference type="PROSITE" id="PS50238"/>
    </source>
</evidence>
<evidence type="ECO:0000256" key="1">
    <source>
        <dbReference type="ARBA" id="ARBA00022468"/>
    </source>
</evidence>
<dbReference type="InterPro" id="IPR008936">
    <property type="entry name" value="Rho_GTPase_activation_prot"/>
</dbReference>
<dbReference type="GO" id="GO:0007165">
    <property type="term" value="P:signal transduction"/>
    <property type="evidence" value="ECO:0007669"/>
    <property type="project" value="InterPro"/>
</dbReference>
<dbReference type="AlphaFoldDB" id="D7G3V4"/>
<dbReference type="InterPro" id="IPR000198">
    <property type="entry name" value="RhoGAP_dom"/>
</dbReference>
<evidence type="ECO:0000313" key="4">
    <source>
        <dbReference type="Proteomes" id="UP000002630"/>
    </source>
</evidence>
<dbReference type="OrthoDB" id="185175at2759"/>